<dbReference type="Proteomes" id="UP001055439">
    <property type="component" value="Chromosome 2"/>
</dbReference>
<name>A0A9E7JQK2_9LILI</name>
<dbReference type="GO" id="GO:0003677">
    <property type="term" value="F:DNA binding"/>
    <property type="evidence" value="ECO:0007669"/>
    <property type="project" value="InterPro"/>
</dbReference>
<reference evidence="2" key="1">
    <citation type="submission" date="2022-05" db="EMBL/GenBank/DDBJ databases">
        <title>The Musa troglodytarum L. genome provides insights into the mechanism of non-climacteric behaviour and enrichment of carotenoids.</title>
        <authorList>
            <person name="Wang J."/>
        </authorList>
    </citation>
    <scope>NUCLEOTIDE SEQUENCE</scope>
    <source>
        <tissue evidence="2">Leaf</tissue>
    </source>
</reference>
<proteinExistence type="predicted"/>
<accession>A0A9E7JQK2</accession>
<evidence type="ECO:0000259" key="1">
    <source>
        <dbReference type="Pfam" id="PF01191"/>
    </source>
</evidence>
<feature type="domain" description="RNA polymerase subunit H/Rpb5 C-terminal" evidence="1">
    <location>
        <begin position="18"/>
        <end position="46"/>
    </location>
</feature>
<dbReference type="AlphaFoldDB" id="A0A9E7JQK2"/>
<keyword evidence="3" id="KW-1185">Reference proteome</keyword>
<organism evidence="2 3">
    <name type="scientific">Musa troglodytarum</name>
    <name type="common">fe'i banana</name>
    <dbReference type="NCBI Taxonomy" id="320322"/>
    <lineage>
        <taxon>Eukaryota</taxon>
        <taxon>Viridiplantae</taxon>
        <taxon>Streptophyta</taxon>
        <taxon>Embryophyta</taxon>
        <taxon>Tracheophyta</taxon>
        <taxon>Spermatophyta</taxon>
        <taxon>Magnoliopsida</taxon>
        <taxon>Liliopsida</taxon>
        <taxon>Zingiberales</taxon>
        <taxon>Musaceae</taxon>
        <taxon>Musa</taxon>
    </lineage>
</organism>
<dbReference type="InterPro" id="IPR000783">
    <property type="entry name" value="RNA_pol_subH/Rpb5_C"/>
</dbReference>
<dbReference type="OrthoDB" id="248779at2759"/>
<dbReference type="GO" id="GO:0003899">
    <property type="term" value="F:DNA-directed RNA polymerase activity"/>
    <property type="evidence" value="ECO:0007669"/>
    <property type="project" value="InterPro"/>
</dbReference>
<dbReference type="SUPFAM" id="SSF55287">
    <property type="entry name" value="RPB5-like RNA polymerase subunit"/>
    <property type="match status" value="1"/>
</dbReference>
<evidence type="ECO:0000313" key="2">
    <source>
        <dbReference type="EMBL" id="URD90302.1"/>
    </source>
</evidence>
<gene>
    <name evidence="2" type="ORF">MUK42_29784</name>
</gene>
<dbReference type="InterPro" id="IPR035913">
    <property type="entry name" value="RPB5-like_sf"/>
</dbReference>
<dbReference type="EMBL" id="CP097504">
    <property type="protein sequence ID" value="URD90302.1"/>
    <property type="molecule type" value="Genomic_DNA"/>
</dbReference>
<dbReference type="Gene3D" id="3.90.940.20">
    <property type="entry name" value="RPB5-like RNA polymerase subunit"/>
    <property type="match status" value="1"/>
</dbReference>
<dbReference type="Pfam" id="PF01191">
    <property type="entry name" value="RNA_pol_Rpb5_C"/>
    <property type="match status" value="1"/>
</dbReference>
<dbReference type="GO" id="GO:0006351">
    <property type="term" value="P:DNA-templated transcription"/>
    <property type="evidence" value="ECO:0007669"/>
    <property type="project" value="InterPro"/>
</dbReference>
<evidence type="ECO:0000313" key="3">
    <source>
        <dbReference type="Proteomes" id="UP001055439"/>
    </source>
</evidence>
<sequence>MVVVEQQIVENAESCALVTDPIARYYGLKRGQVVKIIRPSETAGSSQKLREGVLVLQSVALP</sequence>
<protein>
    <recommendedName>
        <fullName evidence="1">RNA polymerase subunit H/Rpb5 C-terminal domain-containing protein</fullName>
    </recommendedName>
</protein>